<evidence type="ECO:0000313" key="1">
    <source>
        <dbReference type="EMBL" id="RSL69943.1"/>
    </source>
</evidence>
<accession>A0A428QXN8</accession>
<dbReference type="EMBL" id="NKCI01000011">
    <property type="protein sequence ID" value="RSL69943.1"/>
    <property type="molecule type" value="Genomic_DNA"/>
</dbReference>
<gene>
    <name evidence="1" type="ORF">CEP54_002011</name>
</gene>
<sequence length="108" mass="12222">MSNDLPWIHDGRDSCLSGLISWPFRPTASSLMAGLMAPVKHYPSIRESVEIVCLQSNHRGSYTRINPESSFLLMSAAKQSHNLFFRQDIEKQAAEQDIDIEHLSNRHG</sequence>
<evidence type="ECO:0000313" key="2">
    <source>
        <dbReference type="Proteomes" id="UP000288168"/>
    </source>
</evidence>
<name>A0A428QXN8_9HYPO</name>
<organism evidence="1 2">
    <name type="scientific">Fusarium duplospermum</name>
    <dbReference type="NCBI Taxonomy" id="1325734"/>
    <lineage>
        <taxon>Eukaryota</taxon>
        <taxon>Fungi</taxon>
        <taxon>Dikarya</taxon>
        <taxon>Ascomycota</taxon>
        <taxon>Pezizomycotina</taxon>
        <taxon>Sordariomycetes</taxon>
        <taxon>Hypocreomycetidae</taxon>
        <taxon>Hypocreales</taxon>
        <taxon>Nectriaceae</taxon>
        <taxon>Fusarium</taxon>
        <taxon>Fusarium solani species complex</taxon>
    </lineage>
</organism>
<reference evidence="1 2" key="1">
    <citation type="submission" date="2017-06" db="EMBL/GenBank/DDBJ databases">
        <title>Comparative genomic analysis of Ambrosia Fusariam Clade fungi.</title>
        <authorList>
            <person name="Stajich J.E."/>
            <person name="Carrillo J."/>
            <person name="Kijimoto T."/>
            <person name="Eskalen A."/>
            <person name="O'Donnell K."/>
            <person name="Kasson M."/>
        </authorList>
    </citation>
    <scope>NUCLEOTIDE SEQUENCE [LARGE SCALE GENOMIC DNA]</scope>
    <source>
        <strain evidence="1 2">NRRL62584</strain>
    </source>
</reference>
<dbReference type="Proteomes" id="UP000288168">
    <property type="component" value="Unassembled WGS sequence"/>
</dbReference>
<keyword evidence="2" id="KW-1185">Reference proteome</keyword>
<proteinExistence type="predicted"/>
<dbReference type="AlphaFoldDB" id="A0A428QXN8"/>
<comment type="caution">
    <text evidence="1">The sequence shown here is derived from an EMBL/GenBank/DDBJ whole genome shotgun (WGS) entry which is preliminary data.</text>
</comment>
<dbReference type="OrthoDB" id="4360026at2759"/>
<protein>
    <submittedName>
        <fullName evidence="1">Uncharacterized protein</fullName>
    </submittedName>
</protein>